<evidence type="ECO:0000313" key="2">
    <source>
        <dbReference type="EMBL" id="GGM13666.1"/>
    </source>
</evidence>
<evidence type="ECO:0000313" key="3">
    <source>
        <dbReference type="Proteomes" id="UP000661918"/>
    </source>
</evidence>
<dbReference type="Proteomes" id="UP000661918">
    <property type="component" value="Unassembled WGS sequence"/>
</dbReference>
<accession>A0ABQ2GUC6</accession>
<keyword evidence="3" id="KW-1185">Reference proteome</keyword>
<name>A0ABQ2GUC6_9DEIO</name>
<reference evidence="3" key="1">
    <citation type="journal article" date="2019" name="Int. J. Syst. Evol. Microbiol.">
        <title>The Global Catalogue of Microorganisms (GCM) 10K type strain sequencing project: providing services to taxonomists for standard genome sequencing and annotation.</title>
        <authorList>
            <consortium name="The Broad Institute Genomics Platform"/>
            <consortium name="The Broad Institute Genome Sequencing Center for Infectious Disease"/>
            <person name="Wu L."/>
            <person name="Ma J."/>
        </authorList>
    </citation>
    <scope>NUCLEOTIDE SEQUENCE [LARGE SCALE GENOMIC DNA]</scope>
    <source>
        <strain evidence="3">JCM 15443</strain>
    </source>
</reference>
<dbReference type="EMBL" id="BMOM01000018">
    <property type="protein sequence ID" value="GGM13666.1"/>
    <property type="molecule type" value="Genomic_DNA"/>
</dbReference>
<protein>
    <submittedName>
        <fullName evidence="2">Uncharacterized protein</fullName>
    </submittedName>
</protein>
<proteinExistence type="predicted"/>
<feature type="region of interest" description="Disordered" evidence="1">
    <location>
        <begin position="40"/>
        <end position="64"/>
    </location>
</feature>
<sequence length="106" mass="11428">MRSSRIPPCWTPVFPWPSLGNCMEYSKRAVFKAGQSASGKAALGTNNLKTRTKKPPSADGVDKEDSVVYGVRQDMQAAGLCRVGAAGPQALYSRFCGFRCPAVWAD</sequence>
<organism evidence="2 3">
    <name type="scientific">Deinococcus aerophilus</name>
    <dbReference type="NCBI Taxonomy" id="522488"/>
    <lineage>
        <taxon>Bacteria</taxon>
        <taxon>Thermotogati</taxon>
        <taxon>Deinococcota</taxon>
        <taxon>Deinococci</taxon>
        <taxon>Deinococcales</taxon>
        <taxon>Deinococcaceae</taxon>
        <taxon>Deinococcus</taxon>
    </lineage>
</organism>
<evidence type="ECO:0000256" key="1">
    <source>
        <dbReference type="SAM" id="MobiDB-lite"/>
    </source>
</evidence>
<gene>
    <name evidence="2" type="ORF">GCM10010841_22880</name>
</gene>
<comment type="caution">
    <text evidence="2">The sequence shown here is derived from an EMBL/GenBank/DDBJ whole genome shotgun (WGS) entry which is preliminary data.</text>
</comment>